<proteinExistence type="predicted"/>
<evidence type="ECO:0000259" key="2">
    <source>
        <dbReference type="Pfam" id="PF14291"/>
    </source>
</evidence>
<dbReference type="InterPro" id="IPR025398">
    <property type="entry name" value="DUF4371"/>
</dbReference>
<dbReference type="InterPro" id="IPR008906">
    <property type="entry name" value="HATC_C_dom"/>
</dbReference>
<protein>
    <submittedName>
        <fullName evidence="3">General transcription factor II-I repeat domain-containing protein 2</fullName>
    </submittedName>
</protein>
<organism evidence="3 4">
    <name type="scientific">Thelohanellus kitauei</name>
    <name type="common">Myxosporean</name>
    <dbReference type="NCBI Taxonomy" id="669202"/>
    <lineage>
        <taxon>Eukaryota</taxon>
        <taxon>Metazoa</taxon>
        <taxon>Cnidaria</taxon>
        <taxon>Myxozoa</taxon>
        <taxon>Myxosporea</taxon>
        <taxon>Bivalvulida</taxon>
        <taxon>Platysporina</taxon>
        <taxon>Myxobolidae</taxon>
        <taxon>Thelohanellus</taxon>
    </lineage>
</organism>
<feature type="domain" description="DUF4371" evidence="2">
    <location>
        <begin position="165"/>
        <end position="257"/>
    </location>
</feature>
<accession>A0A0C2MDZ4</accession>
<keyword evidence="4" id="KW-1185">Reference proteome</keyword>
<dbReference type="PANTHER" id="PTHR45913">
    <property type="entry name" value="EPM2A-INTERACTING PROTEIN 1"/>
    <property type="match status" value="1"/>
</dbReference>
<evidence type="ECO:0000313" key="4">
    <source>
        <dbReference type="Proteomes" id="UP000031668"/>
    </source>
</evidence>
<feature type="domain" description="HAT C-terminal dimerisation" evidence="1">
    <location>
        <begin position="510"/>
        <end position="574"/>
    </location>
</feature>
<evidence type="ECO:0000313" key="3">
    <source>
        <dbReference type="EMBL" id="KII62539.1"/>
    </source>
</evidence>
<comment type="caution">
    <text evidence="3">The sequence shown here is derived from an EMBL/GenBank/DDBJ whole genome shotgun (WGS) entry which is preliminary data.</text>
</comment>
<dbReference type="GO" id="GO:0046983">
    <property type="term" value="F:protein dimerization activity"/>
    <property type="evidence" value="ECO:0007669"/>
    <property type="project" value="InterPro"/>
</dbReference>
<dbReference type="OMA" id="WDIVCPE"/>
<dbReference type="PANTHER" id="PTHR45913:SF5">
    <property type="entry name" value="GENERAL TRANSCRIPTION FACTOR II-I REPEAT DOMAIN-CONTAINING PROTEIN 2A-LIKE PROTEIN"/>
    <property type="match status" value="1"/>
</dbReference>
<dbReference type="SUPFAM" id="SSF53098">
    <property type="entry name" value="Ribonuclease H-like"/>
    <property type="match status" value="1"/>
</dbReference>
<evidence type="ECO:0000259" key="1">
    <source>
        <dbReference type="Pfam" id="PF05699"/>
    </source>
</evidence>
<dbReference type="AlphaFoldDB" id="A0A0C2MDZ4"/>
<dbReference type="EMBL" id="JWZT01004947">
    <property type="protein sequence ID" value="KII62539.1"/>
    <property type="molecule type" value="Genomic_DNA"/>
</dbReference>
<sequence length="600" mass="70041">MSRDFSIERKVGAENRPFQDKWTKNYYFVMNKGFPMCLLCYESLSVVKEYNMKRHFTCKHGDRKNFDEKQINDKIDTLKNNFDNRKEIINKAKIQNYKRVKSSFLVSEKIAKHSKSFKEGEFIKECLLDISNVICPEYKNDYESICLSRRTVVRRINMMACDIKKTLKEQISRLKSFSIALDESIDASDTAQLAVFLRGVDINFNIIEELLALHSFRGTTTGEDIFEAINSIFEKYGLKWSSLSGICTDGAPSMVGVKKGFIGVVSQKAIDLQIVSENLTNFHCIIHQQSLCAKSLKFKNVMEVVVGCINFIKSRALNHRQFKEYLEDIFSEYEDVSYYTEVRWLSKGKMLKRFYDLRQEIADFLDIKGYKTKEIKNADWLNDLAFLVDVTGYLNELNIKLQKQGQLVHQLHGHVKAFTNKLRLLERQIRAKNCFHFPTLATHTNIPFDCYGDELKSLIDQFDMRFIDFQNKDLAFTIFARPLDVDINCVPEHLQMELIELQADLVIKSKFNHIDLIDFYKFCLTEEKYKNLRIFSRNIISLFGSTYICEQFFSRMKYIKSKNRTRLTDENLENSIRVSISNIDADIESLAVQALDQPIQ</sequence>
<dbReference type="OrthoDB" id="1101576at2759"/>
<gene>
    <name evidence="3" type="ORF">RF11_08022</name>
</gene>
<reference evidence="3 4" key="1">
    <citation type="journal article" date="2014" name="Genome Biol. Evol.">
        <title>The genome of the myxosporean Thelohanellus kitauei shows adaptations to nutrient acquisition within its fish host.</title>
        <authorList>
            <person name="Yang Y."/>
            <person name="Xiong J."/>
            <person name="Zhou Z."/>
            <person name="Huo F."/>
            <person name="Miao W."/>
            <person name="Ran C."/>
            <person name="Liu Y."/>
            <person name="Zhang J."/>
            <person name="Feng J."/>
            <person name="Wang M."/>
            <person name="Wang M."/>
            <person name="Wang L."/>
            <person name="Yao B."/>
        </authorList>
    </citation>
    <scope>NUCLEOTIDE SEQUENCE [LARGE SCALE GENOMIC DNA]</scope>
    <source>
        <strain evidence="3">Wuqing</strain>
    </source>
</reference>
<dbReference type="Pfam" id="PF05699">
    <property type="entry name" value="Dimer_Tnp_hAT"/>
    <property type="match status" value="1"/>
</dbReference>
<dbReference type="Proteomes" id="UP000031668">
    <property type="component" value="Unassembled WGS sequence"/>
</dbReference>
<dbReference type="InterPro" id="IPR012337">
    <property type="entry name" value="RNaseH-like_sf"/>
</dbReference>
<name>A0A0C2MDZ4_THEKT</name>
<dbReference type="Pfam" id="PF14291">
    <property type="entry name" value="DUF4371"/>
    <property type="match status" value="1"/>
</dbReference>